<dbReference type="InterPro" id="IPR003594">
    <property type="entry name" value="HATPase_dom"/>
</dbReference>
<dbReference type="GO" id="GO:0016301">
    <property type="term" value="F:kinase activity"/>
    <property type="evidence" value="ECO:0007669"/>
    <property type="project" value="UniProtKB-KW"/>
</dbReference>
<feature type="non-terminal residue" evidence="4">
    <location>
        <position position="1"/>
    </location>
</feature>
<dbReference type="PANTHER" id="PTHR24421">
    <property type="entry name" value="NITRATE/NITRITE SENSOR PROTEIN NARX-RELATED"/>
    <property type="match status" value="1"/>
</dbReference>
<dbReference type="Gene3D" id="3.30.565.10">
    <property type="entry name" value="Histidine kinase-like ATPase, C-terminal domain"/>
    <property type="match status" value="1"/>
</dbReference>
<name>A0A3B1BAJ2_9ZZZZ</name>
<protein>
    <submittedName>
        <fullName evidence="4">Sensor protein DegS</fullName>
    </submittedName>
</protein>
<dbReference type="InterPro" id="IPR036890">
    <property type="entry name" value="HATPase_C_sf"/>
</dbReference>
<dbReference type="Pfam" id="PF02518">
    <property type="entry name" value="HATPase_c"/>
    <property type="match status" value="1"/>
</dbReference>
<dbReference type="CDD" id="cd16917">
    <property type="entry name" value="HATPase_UhpB-NarQ-NarX-like"/>
    <property type="match status" value="1"/>
</dbReference>
<dbReference type="AlphaFoldDB" id="A0A3B1BAJ2"/>
<evidence type="ECO:0000313" key="4">
    <source>
        <dbReference type="EMBL" id="VAX08993.1"/>
    </source>
</evidence>
<dbReference type="InterPro" id="IPR005467">
    <property type="entry name" value="His_kinase_dom"/>
</dbReference>
<keyword evidence="1" id="KW-0808">Transferase</keyword>
<accession>A0A3B1BAJ2</accession>
<dbReference type="PANTHER" id="PTHR24421:SF55">
    <property type="entry name" value="SENSOR HISTIDINE KINASE YDFH"/>
    <property type="match status" value="1"/>
</dbReference>
<dbReference type="SMART" id="SM00387">
    <property type="entry name" value="HATPase_c"/>
    <property type="match status" value="1"/>
</dbReference>
<organism evidence="4">
    <name type="scientific">hydrothermal vent metagenome</name>
    <dbReference type="NCBI Taxonomy" id="652676"/>
    <lineage>
        <taxon>unclassified sequences</taxon>
        <taxon>metagenomes</taxon>
        <taxon>ecological metagenomes</taxon>
    </lineage>
</organism>
<proteinExistence type="predicted"/>
<dbReference type="GO" id="GO:0000160">
    <property type="term" value="P:phosphorelay signal transduction system"/>
    <property type="evidence" value="ECO:0007669"/>
    <property type="project" value="UniProtKB-KW"/>
</dbReference>
<reference evidence="4" key="1">
    <citation type="submission" date="2018-06" db="EMBL/GenBank/DDBJ databases">
        <authorList>
            <person name="Zhirakovskaya E."/>
        </authorList>
    </citation>
    <scope>NUCLEOTIDE SEQUENCE</scope>
</reference>
<evidence type="ECO:0000256" key="1">
    <source>
        <dbReference type="ARBA" id="ARBA00022679"/>
    </source>
</evidence>
<dbReference type="InterPro" id="IPR050482">
    <property type="entry name" value="Sensor_HK_TwoCompSys"/>
</dbReference>
<dbReference type="PROSITE" id="PS50109">
    <property type="entry name" value="HIS_KIN"/>
    <property type="match status" value="1"/>
</dbReference>
<sequence>QPRLPPSIEIACYRLVQEALTNVARHAQASQTWITLTQQSQILTLIIKDDGQGFDQADIRPVSLGLLGMRERVNMLNGNFSIESALDTGTIIRVTVPMAMNNEQ</sequence>
<gene>
    <name evidence="4" type="ORF">MNBD_ALPHA03-1590</name>
</gene>
<keyword evidence="2" id="KW-0418">Kinase</keyword>
<dbReference type="SUPFAM" id="SSF55874">
    <property type="entry name" value="ATPase domain of HSP90 chaperone/DNA topoisomerase II/histidine kinase"/>
    <property type="match status" value="1"/>
</dbReference>
<evidence type="ECO:0000259" key="3">
    <source>
        <dbReference type="PROSITE" id="PS50109"/>
    </source>
</evidence>
<evidence type="ECO:0000256" key="2">
    <source>
        <dbReference type="ARBA" id="ARBA00022777"/>
    </source>
</evidence>
<dbReference type="EMBL" id="UOFW01000254">
    <property type="protein sequence ID" value="VAX08993.1"/>
    <property type="molecule type" value="Genomic_DNA"/>
</dbReference>
<feature type="domain" description="Histidine kinase" evidence="3">
    <location>
        <begin position="14"/>
        <end position="100"/>
    </location>
</feature>